<protein>
    <submittedName>
        <fullName evidence="2">Uncharacterized protein</fullName>
    </submittedName>
</protein>
<sequence>MKLDTLLSVLKRSPQDEAGSTNADVSSASPIRLVMPDAPRPKPADAMPSPGDPVDTVKISVQATYLLAASQFDPRAITGSETKRLADQLYEGGAISSRDRNVLADGPRDTATTLPKSPNESRDVLSDFQAQLAEDIGRSDLRSIDDSTRAVTILGRVASIREAIA</sequence>
<name>A0A3S2VQU6_9PROT</name>
<reference evidence="3" key="1">
    <citation type="submission" date="2019-01" db="EMBL/GenBank/DDBJ databases">
        <title>Gri0909 isolated from a small marine red alga.</title>
        <authorList>
            <person name="Kim J."/>
            <person name="Jeong S.E."/>
            <person name="Jeon C.O."/>
        </authorList>
    </citation>
    <scope>NUCLEOTIDE SEQUENCE [LARGE SCALE GENOMIC DNA]</scope>
    <source>
        <strain evidence="3">Gri0909</strain>
    </source>
</reference>
<feature type="compositionally biased region" description="Basic and acidic residues" evidence="1">
    <location>
        <begin position="97"/>
        <end position="108"/>
    </location>
</feature>
<feature type="region of interest" description="Disordered" evidence="1">
    <location>
        <begin position="1"/>
        <end position="50"/>
    </location>
</feature>
<feature type="compositionally biased region" description="Polar residues" evidence="1">
    <location>
        <begin position="18"/>
        <end position="29"/>
    </location>
</feature>
<dbReference type="Proteomes" id="UP000287447">
    <property type="component" value="Unassembled WGS sequence"/>
</dbReference>
<accession>A0A3S2VQU6</accession>
<feature type="region of interest" description="Disordered" evidence="1">
    <location>
        <begin position="96"/>
        <end position="123"/>
    </location>
</feature>
<proteinExistence type="predicted"/>
<gene>
    <name evidence="2" type="ORF">EOI86_16740</name>
</gene>
<evidence type="ECO:0000313" key="2">
    <source>
        <dbReference type="EMBL" id="RVU36811.1"/>
    </source>
</evidence>
<organism evidence="2 3">
    <name type="scientific">Hwanghaeella grinnelliae</name>
    <dbReference type="NCBI Taxonomy" id="2500179"/>
    <lineage>
        <taxon>Bacteria</taxon>
        <taxon>Pseudomonadati</taxon>
        <taxon>Pseudomonadota</taxon>
        <taxon>Alphaproteobacteria</taxon>
        <taxon>Rhodospirillales</taxon>
        <taxon>Rhodospirillaceae</taxon>
        <taxon>Hwanghaeella</taxon>
    </lineage>
</organism>
<keyword evidence="3" id="KW-1185">Reference proteome</keyword>
<dbReference type="RefSeq" id="WP_127766287.1">
    <property type="nucleotide sequence ID" value="NZ_SADE01000002.1"/>
</dbReference>
<evidence type="ECO:0000256" key="1">
    <source>
        <dbReference type="SAM" id="MobiDB-lite"/>
    </source>
</evidence>
<dbReference type="EMBL" id="SADE01000002">
    <property type="protein sequence ID" value="RVU36811.1"/>
    <property type="molecule type" value="Genomic_DNA"/>
</dbReference>
<dbReference type="AlphaFoldDB" id="A0A3S2VQU6"/>
<evidence type="ECO:0000313" key="3">
    <source>
        <dbReference type="Proteomes" id="UP000287447"/>
    </source>
</evidence>
<comment type="caution">
    <text evidence="2">The sequence shown here is derived from an EMBL/GenBank/DDBJ whole genome shotgun (WGS) entry which is preliminary data.</text>
</comment>